<keyword evidence="2" id="KW-0732">Signal</keyword>
<feature type="domain" description="Fibronectin type-III" evidence="3">
    <location>
        <begin position="149"/>
        <end position="241"/>
    </location>
</feature>
<evidence type="ECO:0000256" key="2">
    <source>
        <dbReference type="SAM" id="SignalP"/>
    </source>
</evidence>
<proteinExistence type="predicted"/>
<comment type="caution">
    <text evidence="5">The sequence shown here is derived from an EMBL/GenBank/DDBJ whole genome shotgun (WGS) entry which is preliminary data.</text>
</comment>
<dbReference type="PANTHER" id="PTHR42852">
    <property type="entry name" value="THIOL:DISULFIDE INTERCHANGE PROTEIN DSBE"/>
    <property type="match status" value="1"/>
</dbReference>
<dbReference type="InterPro" id="IPR014756">
    <property type="entry name" value="Ig_E-set"/>
</dbReference>
<dbReference type="GO" id="GO:0016491">
    <property type="term" value="F:oxidoreductase activity"/>
    <property type="evidence" value="ECO:0007669"/>
    <property type="project" value="InterPro"/>
</dbReference>
<dbReference type="InterPro" id="IPR008963">
    <property type="entry name" value="Purple_acid_Pase-like_N"/>
</dbReference>
<dbReference type="GO" id="GO:0046872">
    <property type="term" value="F:metal ion binding"/>
    <property type="evidence" value="ECO:0007669"/>
    <property type="project" value="InterPro"/>
</dbReference>
<dbReference type="InterPro" id="IPR036249">
    <property type="entry name" value="Thioredoxin-like_sf"/>
</dbReference>
<protein>
    <recommendedName>
        <fullName evidence="7">Fibronectin type-III domain-containing protein</fullName>
    </recommendedName>
</protein>
<evidence type="ECO:0000256" key="1">
    <source>
        <dbReference type="SAM" id="MobiDB-lite"/>
    </source>
</evidence>
<evidence type="ECO:0000313" key="5">
    <source>
        <dbReference type="EMBL" id="OGC92911.1"/>
    </source>
</evidence>
<dbReference type="InterPro" id="IPR044016">
    <property type="entry name" value="Big_13"/>
</dbReference>
<dbReference type="AlphaFoldDB" id="A0A1F4YG56"/>
<dbReference type="SMART" id="SM00060">
    <property type="entry name" value="FN3"/>
    <property type="match status" value="2"/>
</dbReference>
<dbReference type="Gene3D" id="3.40.30.10">
    <property type="entry name" value="Glutaredoxin"/>
    <property type="match status" value="1"/>
</dbReference>
<feature type="chain" id="PRO_5009515756" description="Fibronectin type-III domain-containing protein" evidence="2">
    <location>
        <begin position="24"/>
        <end position="736"/>
    </location>
</feature>
<feature type="signal peptide" evidence="2">
    <location>
        <begin position="1"/>
        <end position="23"/>
    </location>
</feature>
<dbReference type="CDD" id="cd00063">
    <property type="entry name" value="FN3"/>
    <property type="match status" value="1"/>
</dbReference>
<dbReference type="InterPro" id="IPR003961">
    <property type="entry name" value="FN3_dom"/>
</dbReference>
<dbReference type="PANTHER" id="PTHR42852:SF17">
    <property type="entry name" value="THIOREDOXIN-LIKE PROTEIN HI_1115"/>
    <property type="match status" value="1"/>
</dbReference>
<organism evidence="5 6">
    <name type="scientific">Candidatus Amesbacteria bacterium RIFCSPHIGHO2_01_FULL_48_32b</name>
    <dbReference type="NCBI Taxonomy" id="1797253"/>
    <lineage>
        <taxon>Bacteria</taxon>
        <taxon>Candidatus Amesiibacteriota</taxon>
    </lineage>
</organism>
<evidence type="ECO:0008006" key="7">
    <source>
        <dbReference type="Google" id="ProtNLM"/>
    </source>
</evidence>
<evidence type="ECO:0000313" key="6">
    <source>
        <dbReference type="Proteomes" id="UP000178176"/>
    </source>
</evidence>
<sequence>MTTARSVILVFLVAILIPEAVFAGGSCTANVSPSSVQANSTNNFTFSVTNTGSGTITYIEVQVPSSNFIFGSGSASGWNVSGSSSLKELTGGTLVSGTTLSFSFNVTVGGSEAGAADWHISTNDGTGNANCSGSLGTAISGVADVTAPRIDEVTVTNITSSSATFNWGTDEASDSKVDYGLTEDYGLNKSDSAMITTHTLSLSSLSAGTTYAYSVTSTDASGNISRADQGTITTATATSEGTSTVAASPTPTTAASTTTTTTVTVTGTPTPTPTPKIDRTPPTVVVTTEFPKPFEKAPTIAGKATDDEELKSVEYSTDDGVNWLPVGELEGAGGTQASWAFVPHLTEDGNYSIIVRATDKTGNIGKSESVNLIIDRLPPRVGGALWTVGPFALVPGENGAIVVIEGVAVRVTVSAVGGPTEVVLAVGGHEFDLERSMDTGLWSTEVVLDEAGEYAVDTRAVDGAKNETERNLGTIEVLSPGRVKGVKEGQVKLFYQDPQSEVWILWDGRTFGQDNPIKINELGEYRLMAPPGKYYLEIRAPGFKLLRTRIFELDKITPITADWELEAATFFRIGPWKWNWPGWVKPVEIDFESQKRRGSTPNELTGKKAPGFSLPGTLGEATVIDLRGGAAVVSFVNTWSPTSVEQLGVLDELLYNREIDGLVVVPQEGLAKVKVFAKRGNYQSGLLVDADGDWVEKYGLTALPAHFILDRNGVVKLVMVGVFNREELLSVMSKVR</sequence>
<feature type="compositionally biased region" description="Low complexity" evidence="1">
    <location>
        <begin position="234"/>
        <end position="269"/>
    </location>
</feature>
<reference evidence="5 6" key="1">
    <citation type="journal article" date="2016" name="Nat. Commun.">
        <title>Thousands of microbial genomes shed light on interconnected biogeochemical processes in an aquifer system.</title>
        <authorList>
            <person name="Anantharaman K."/>
            <person name="Brown C.T."/>
            <person name="Hug L.A."/>
            <person name="Sharon I."/>
            <person name="Castelle C.J."/>
            <person name="Probst A.J."/>
            <person name="Thomas B.C."/>
            <person name="Singh A."/>
            <person name="Wilkins M.J."/>
            <person name="Karaoz U."/>
            <person name="Brodie E.L."/>
            <person name="Williams K.H."/>
            <person name="Hubbard S.S."/>
            <person name="Banfield J.F."/>
        </authorList>
    </citation>
    <scope>NUCLEOTIDE SEQUENCE [LARGE SCALE GENOMIC DNA]</scope>
</reference>
<dbReference type="PROSITE" id="PS51352">
    <property type="entry name" value="THIOREDOXIN_2"/>
    <property type="match status" value="1"/>
</dbReference>
<accession>A0A1F4YG56</accession>
<dbReference type="Proteomes" id="UP000178176">
    <property type="component" value="Unassembled WGS sequence"/>
</dbReference>
<dbReference type="SUPFAM" id="SSF49363">
    <property type="entry name" value="Purple acid phosphatase, N-terminal domain"/>
    <property type="match status" value="1"/>
</dbReference>
<dbReference type="Pfam" id="PF08534">
    <property type="entry name" value="Redoxin"/>
    <property type="match status" value="1"/>
</dbReference>
<dbReference type="InterPro" id="IPR013766">
    <property type="entry name" value="Thioredoxin_domain"/>
</dbReference>
<dbReference type="Pfam" id="PF19077">
    <property type="entry name" value="Big_13"/>
    <property type="match status" value="1"/>
</dbReference>
<dbReference type="CDD" id="cd02966">
    <property type="entry name" value="TlpA_like_family"/>
    <property type="match status" value="1"/>
</dbReference>
<dbReference type="PROSITE" id="PS50853">
    <property type="entry name" value="FN3"/>
    <property type="match status" value="1"/>
</dbReference>
<evidence type="ECO:0000259" key="3">
    <source>
        <dbReference type="PROSITE" id="PS50853"/>
    </source>
</evidence>
<dbReference type="GO" id="GO:0003993">
    <property type="term" value="F:acid phosphatase activity"/>
    <property type="evidence" value="ECO:0007669"/>
    <property type="project" value="InterPro"/>
</dbReference>
<dbReference type="Gene3D" id="2.60.40.10">
    <property type="entry name" value="Immunoglobulins"/>
    <property type="match status" value="2"/>
</dbReference>
<name>A0A1F4YG56_9BACT</name>
<dbReference type="SUPFAM" id="SSF52833">
    <property type="entry name" value="Thioredoxin-like"/>
    <property type="match status" value="1"/>
</dbReference>
<feature type="domain" description="Thioredoxin" evidence="4">
    <location>
        <begin position="603"/>
        <end position="736"/>
    </location>
</feature>
<gene>
    <name evidence="5" type="ORF">A2876_03670</name>
</gene>
<evidence type="ECO:0000259" key="4">
    <source>
        <dbReference type="PROSITE" id="PS51352"/>
    </source>
</evidence>
<dbReference type="EMBL" id="MEXH01000003">
    <property type="protein sequence ID" value="OGC92911.1"/>
    <property type="molecule type" value="Genomic_DNA"/>
</dbReference>
<dbReference type="InterPro" id="IPR013783">
    <property type="entry name" value="Ig-like_fold"/>
</dbReference>
<dbReference type="InterPro" id="IPR050553">
    <property type="entry name" value="Thioredoxin_ResA/DsbE_sf"/>
</dbReference>
<dbReference type="InterPro" id="IPR013740">
    <property type="entry name" value="Redoxin"/>
</dbReference>
<feature type="region of interest" description="Disordered" evidence="1">
    <location>
        <begin position="234"/>
        <end position="282"/>
    </location>
</feature>
<dbReference type="SUPFAM" id="SSF81296">
    <property type="entry name" value="E set domains"/>
    <property type="match status" value="1"/>
</dbReference>